<dbReference type="InterPro" id="IPR016181">
    <property type="entry name" value="Acyl_CoA_acyltransferase"/>
</dbReference>
<dbReference type="PANTHER" id="PTHR43877">
    <property type="entry name" value="AMINOALKYLPHOSPHONATE N-ACETYLTRANSFERASE-RELATED-RELATED"/>
    <property type="match status" value="1"/>
</dbReference>
<dbReference type="GO" id="GO:0016747">
    <property type="term" value="F:acyltransferase activity, transferring groups other than amino-acyl groups"/>
    <property type="evidence" value="ECO:0007669"/>
    <property type="project" value="InterPro"/>
</dbReference>
<sequence>MECNIRLFRPDDVDVLRQLTVEAFAGVSLEQNIEDALGLLNGHDWKWRKARHVDEDVKANAAGIFVAETLTGVVGYISTVVDRAAGKGRIPNLVVAAELRGQGLGRQLIEHALDYFREEGLEYATIETMAQNEIGNHLYRACGFAEVARQVHFARRL</sequence>
<dbReference type="Gene3D" id="3.40.630.30">
    <property type="match status" value="1"/>
</dbReference>
<dbReference type="OrthoDB" id="185406at2"/>
<protein>
    <submittedName>
        <fullName evidence="4">Putative acetyltransferase</fullName>
    </submittedName>
</protein>
<proteinExistence type="predicted"/>
<feature type="domain" description="N-acetyltransferase" evidence="3">
    <location>
        <begin position="3"/>
        <end position="157"/>
    </location>
</feature>
<dbReference type="EMBL" id="CP036274">
    <property type="protein sequence ID" value="QDU29748.1"/>
    <property type="molecule type" value="Genomic_DNA"/>
</dbReference>
<reference evidence="4 5" key="1">
    <citation type="submission" date="2019-02" db="EMBL/GenBank/DDBJ databases">
        <title>Deep-cultivation of Planctomycetes and their phenomic and genomic characterization uncovers novel biology.</title>
        <authorList>
            <person name="Wiegand S."/>
            <person name="Jogler M."/>
            <person name="Boedeker C."/>
            <person name="Pinto D."/>
            <person name="Vollmers J."/>
            <person name="Rivas-Marin E."/>
            <person name="Kohn T."/>
            <person name="Peeters S.H."/>
            <person name="Heuer A."/>
            <person name="Rast P."/>
            <person name="Oberbeckmann S."/>
            <person name="Bunk B."/>
            <person name="Jeske O."/>
            <person name="Meyerdierks A."/>
            <person name="Storesund J.E."/>
            <person name="Kallscheuer N."/>
            <person name="Luecker S."/>
            <person name="Lage O.M."/>
            <person name="Pohl T."/>
            <person name="Merkel B.J."/>
            <person name="Hornburger P."/>
            <person name="Mueller R.-W."/>
            <person name="Bruemmer F."/>
            <person name="Labrenz M."/>
            <person name="Spormann A.M."/>
            <person name="Op den Camp H."/>
            <person name="Overmann J."/>
            <person name="Amann R."/>
            <person name="Jetten M.S.M."/>
            <person name="Mascher T."/>
            <person name="Medema M.H."/>
            <person name="Devos D.P."/>
            <person name="Kaster A.-K."/>
            <person name="Ovreas L."/>
            <person name="Rohde M."/>
            <person name="Galperin M.Y."/>
            <person name="Jogler C."/>
        </authorList>
    </citation>
    <scope>NUCLEOTIDE SEQUENCE [LARGE SCALE GENOMIC DNA]</scope>
    <source>
        <strain evidence="4 5">ETA_A8</strain>
    </source>
</reference>
<dbReference type="Pfam" id="PF00583">
    <property type="entry name" value="Acetyltransf_1"/>
    <property type="match status" value="1"/>
</dbReference>
<gene>
    <name evidence="4" type="ORF">ETAA8_48630</name>
</gene>
<dbReference type="InterPro" id="IPR000182">
    <property type="entry name" value="GNAT_dom"/>
</dbReference>
<evidence type="ECO:0000313" key="4">
    <source>
        <dbReference type="EMBL" id="QDU29748.1"/>
    </source>
</evidence>
<dbReference type="PROSITE" id="PS51186">
    <property type="entry name" value="GNAT"/>
    <property type="match status" value="1"/>
</dbReference>
<dbReference type="KEGG" id="aagg:ETAA8_48630"/>
<dbReference type="AlphaFoldDB" id="A0A517YHQ1"/>
<dbReference type="RefSeq" id="WP_145094049.1">
    <property type="nucleotide sequence ID" value="NZ_CP036274.1"/>
</dbReference>
<organism evidence="4 5">
    <name type="scientific">Anatilimnocola aggregata</name>
    <dbReference type="NCBI Taxonomy" id="2528021"/>
    <lineage>
        <taxon>Bacteria</taxon>
        <taxon>Pseudomonadati</taxon>
        <taxon>Planctomycetota</taxon>
        <taxon>Planctomycetia</taxon>
        <taxon>Pirellulales</taxon>
        <taxon>Pirellulaceae</taxon>
        <taxon>Anatilimnocola</taxon>
    </lineage>
</organism>
<dbReference type="Proteomes" id="UP000315017">
    <property type="component" value="Chromosome"/>
</dbReference>
<evidence type="ECO:0000256" key="1">
    <source>
        <dbReference type="ARBA" id="ARBA00022679"/>
    </source>
</evidence>
<evidence type="ECO:0000313" key="5">
    <source>
        <dbReference type="Proteomes" id="UP000315017"/>
    </source>
</evidence>
<dbReference type="CDD" id="cd04301">
    <property type="entry name" value="NAT_SF"/>
    <property type="match status" value="1"/>
</dbReference>
<keyword evidence="1 4" id="KW-0808">Transferase</keyword>
<dbReference type="SUPFAM" id="SSF55729">
    <property type="entry name" value="Acyl-CoA N-acyltransferases (Nat)"/>
    <property type="match status" value="1"/>
</dbReference>
<evidence type="ECO:0000256" key="2">
    <source>
        <dbReference type="ARBA" id="ARBA00023315"/>
    </source>
</evidence>
<dbReference type="InterPro" id="IPR050832">
    <property type="entry name" value="Bact_Acetyltransf"/>
</dbReference>
<keyword evidence="2" id="KW-0012">Acyltransferase</keyword>
<keyword evidence="5" id="KW-1185">Reference proteome</keyword>
<accession>A0A517YHQ1</accession>
<dbReference type="PANTHER" id="PTHR43877:SF2">
    <property type="entry name" value="AMINOALKYLPHOSPHONATE N-ACETYLTRANSFERASE-RELATED"/>
    <property type="match status" value="1"/>
</dbReference>
<name>A0A517YHQ1_9BACT</name>
<evidence type="ECO:0000259" key="3">
    <source>
        <dbReference type="PROSITE" id="PS51186"/>
    </source>
</evidence>